<dbReference type="InterPro" id="IPR000477">
    <property type="entry name" value="RT_dom"/>
</dbReference>
<keyword evidence="2" id="KW-0808">Transferase</keyword>
<proteinExistence type="predicted"/>
<dbReference type="GO" id="GO:0003964">
    <property type="term" value="F:RNA-directed DNA polymerase activity"/>
    <property type="evidence" value="ECO:0007669"/>
    <property type="project" value="UniProtKB-KW"/>
</dbReference>
<dbReference type="InterPro" id="IPR043502">
    <property type="entry name" value="DNA/RNA_pol_sf"/>
</dbReference>
<dbReference type="Gramene" id="mRNA:HanXRQr2_Chr05g0213331">
    <property type="protein sequence ID" value="CDS:HanXRQr2_Chr05g0213331.1"/>
    <property type="gene ID" value="HanXRQr2_Chr05g0213331"/>
</dbReference>
<dbReference type="CDD" id="cd01650">
    <property type="entry name" value="RT_nLTR_like"/>
    <property type="match status" value="1"/>
</dbReference>
<reference evidence="2" key="1">
    <citation type="journal article" date="2017" name="Nature">
        <title>The sunflower genome provides insights into oil metabolism, flowering and Asterid evolution.</title>
        <authorList>
            <person name="Badouin H."/>
            <person name="Gouzy J."/>
            <person name="Grassa C.J."/>
            <person name="Murat F."/>
            <person name="Staton S.E."/>
            <person name="Cottret L."/>
            <person name="Lelandais-Briere C."/>
            <person name="Owens G.L."/>
            <person name="Carrere S."/>
            <person name="Mayjonade B."/>
            <person name="Legrand L."/>
            <person name="Gill N."/>
            <person name="Kane N.C."/>
            <person name="Bowers J.E."/>
            <person name="Hubner S."/>
            <person name="Bellec A."/>
            <person name="Berard A."/>
            <person name="Berges H."/>
            <person name="Blanchet N."/>
            <person name="Boniface M.C."/>
            <person name="Brunel D."/>
            <person name="Catrice O."/>
            <person name="Chaidir N."/>
            <person name="Claudel C."/>
            <person name="Donnadieu C."/>
            <person name="Faraut T."/>
            <person name="Fievet G."/>
            <person name="Helmstetter N."/>
            <person name="King M."/>
            <person name="Knapp S.J."/>
            <person name="Lai Z."/>
            <person name="Le Paslier M.C."/>
            <person name="Lippi Y."/>
            <person name="Lorenzon L."/>
            <person name="Mandel J.R."/>
            <person name="Marage G."/>
            <person name="Marchand G."/>
            <person name="Marquand E."/>
            <person name="Bret-Mestries E."/>
            <person name="Morien E."/>
            <person name="Nambeesan S."/>
            <person name="Nguyen T."/>
            <person name="Pegot-Espagnet P."/>
            <person name="Pouilly N."/>
            <person name="Raftis F."/>
            <person name="Sallet E."/>
            <person name="Schiex T."/>
            <person name="Thomas J."/>
            <person name="Vandecasteele C."/>
            <person name="Vares D."/>
            <person name="Vear F."/>
            <person name="Vautrin S."/>
            <person name="Crespi M."/>
            <person name="Mangin B."/>
            <person name="Burke J.M."/>
            <person name="Salse J."/>
            <person name="Munos S."/>
            <person name="Vincourt P."/>
            <person name="Rieseberg L.H."/>
            <person name="Langlade N.B."/>
        </authorList>
    </citation>
    <scope>NUCLEOTIDE SEQUENCE</scope>
    <source>
        <tissue evidence="2">Leaves</tissue>
    </source>
</reference>
<dbReference type="PROSITE" id="PS50878">
    <property type="entry name" value="RT_POL"/>
    <property type="match status" value="1"/>
</dbReference>
<evidence type="ECO:0000313" key="2">
    <source>
        <dbReference type="EMBL" id="KAF5805765.1"/>
    </source>
</evidence>
<sequence>MEVRPNLVCDDLKTISDAEADSLVCPFSQKEIKEAVFDCGSDKAPGPDGFNFRFIKRFWHLFEGDFVKIFQHFYEYGTISKGVGSSFITLIPKVENPVGLGEYRPITLIGVISKVISKVLTNRLKTVMESVTYETQSAFLSGRYILDGPLIISEVMSWAKRRGKELFLFKIDFEKAYDNVHWGFLMSIMKQMRFPDRWCHWIRGVLASAASSVLVNGSPTFEFSCSKGIRQGDPISPFLFIIVMEALSSIIRRACRMGMFEGVRLPNSGPMLSHLLYADDAMVMGEWTQANFRSLRRLLWVFRLCSGLRININKSMLYGIGKPIMEVQDKATWLGCRYGEVPFKYLGILVGGNMSRINSWDPVIQVFKKRLSLWKARILSMGGRLVLVKSVLESIPTYFFSLYKAPVTVINNLEGLIKRFLWGGGGGTDEIGKIHWVAWNKVVRSKAYGGLGVNRLMDCNYSLMFKWIWRYKVEGNVLWKRVIEALHASNRRWDLVPWNKQSSGPWSKIVKAAYATQIQGTRFINMIRGSIGNGWDIRFWIDTWVSDEPLKDIFPSLFRLEKNKWCKVVDRLGNDNGSGIIQWEWKRYPATSDETRELIDCHRMVSAIQLQQRDDSWRWNSGSNVMYTVKEVRRWLCSDQGSSSGDIYKWCKWIPSKCNVFMWRTNLDRIPTASNLARRNINIGEGSCRFCGEMEESTEHIFTACLYANGLWSGLVAWMKIPPLLLFSVQDILRSVEDLPISTTRKEIIYGILIIMCWKIWVNRNEIIFRQGKANVSKLIADVKAISFLWFNSRSKQDKVDWNKWCIFDVT</sequence>
<dbReference type="PANTHER" id="PTHR33116">
    <property type="entry name" value="REVERSE TRANSCRIPTASE ZINC-BINDING DOMAIN-CONTAINING PROTEIN-RELATED-RELATED"/>
    <property type="match status" value="1"/>
</dbReference>
<dbReference type="Proteomes" id="UP000215914">
    <property type="component" value="Unassembled WGS sequence"/>
</dbReference>
<dbReference type="Pfam" id="PF13966">
    <property type="entry name" value="zf-RVT"/>
    <property type="match status" value="1"/>
</dbReference>
<dbReference type="PANTHER" id="PTHR33116:SF78">
    <property type="entry name" value="OS12G0587133 PROTEIN"/>
    <property type="match status" value="1"/>
</dbReference>
<evidence type="ECO:0000313" key="3">
    <source>
        <dbReference type="Proteomes" id="UP000215914"/>
    </source>
</evidence>
<dbReference type="EC" id="2.7.7.49" evidence="2"/>
<dbReference type="SUPFAM" id="SSF56672">
    <property type="entry name" value="DNA/RNA polymerases"/>
    <property type="match status" value="1"/>
</dbReference>
<name>A0A9K3J135_HELAN</name>
<keyword evidence="2" id="KW-0695">RNA-directed DNA polymerase</keyword>
<comment type="caution">
    <text evidence="2">The sequence shown here is derived from an EMBL/GenBank/DDBJ whole genome shotgun (WGS) entry which is preliminary data.</text>
</comment>
<dbReference type="Pfam" id="PF00078">
    <property type="entry name" value="RVT_1"/>
    <property type="match status" value="1"/>
</dbReference>
<feature type="domain" description="Reverse transcriptase" evidence="1">
    <location>
        <begin position="72"/>
        <end position="350"/>
    </location>
</feature>
<dbReference type="InterPro" id="IPR026960">
    <property type="entry name" value="RVT-Znf"/>
</dbReference>
<reference evidence="2" key="2">
    <citation type="submission" date="2020-06" db="EMBL/GenBank/DDBJ databases">
        <title>Helianthus annuus Genome sequencing and assembly Release 2.</title>
        <authorList>
            <person name="Gouzy J."/>
            <person name="Langlade N."/>
            <person name="Munos S."/>
        </authorList>
    </citation>
    <scope>NUCLEOTIDE SEQUENCE</scope>
    <source>
        <tissue evidence="2">Leaves</tissue>
    </source>
</reference>
<dbReference type="AlphaFoldDB" id="A0A9K3J135"/>
<evidence type="ECO:0000259" key="1">
    <source>
        <dbReference type="PROSITE" id="PS50878"/>
    </source>
</evidence>
<organism evidence="2 3">
    <name type="scientific">Helianthus annuus</name>
    <name type="common">Common sunflower</name>
    <dbReference type="NCBI Taxonomy" id="4232"/>
    <lineage>
        <taxon>Eukaryota</taxon>
        <taxon>Viridiplantae</taxon>
        <taxon>Streptophyta</taxon>
        <taxon>Embryophyta</taxon>
        <taxon>Tracheophyta</taxon>
        <taxon>Spermatophyta</taxon>
        <taxon>Magnoliopsida</taxon>
        <taxon>eudicotyledons</taxon>
        <taxon>Gunneridae</taxon>
        <taxon>Pentapetalae</taxon>
        <taxon>asterids</taxon>
        <taxon>campanulids</taxon>
        <taxon>Asterales</taxon>
        <taxon>Asteraceae</taxon>
        <taxon>Asteroideae</taxon>
        <taxon>Heliantheae alliance</taxon>
        <taxon>Heliantheae</taxon>
        <taxon>Helianthus</taxon>
    </lineage>
</organism>
<protein>
    <submittedName>
        <fullName evidence="2">RNA-directed DNA polymerase</fullName>
        <ecNumber evidence="2">2.7.7.49</ecNumber>
    </submittedName>
</protein>
<gene>
    <name evidence="2" type="ORF">HanXRQr2_Chr05g0213331</name>
</gene>
<dbReference type="EMBL" id="MNCJ02000320">
    <property type="protein sequence ID" value="KAF5805765.1"/>
    <property type="molecule type" value="Genomic_DNA"/>
</dbReference>
<keyword evidence="3" id="KW-1185">Reference proteome</keyword>
<keyword evidence="2" id="KW-0548">Nucleotidyltransferase</keyword>
<accession>A0A9K3J135</accession>